<feature type="non-terminal residue" evidence="1">
    <location>
        <position position="1"/>
    </location>
</feature>
<comment type="caution">
    <text evidence="1">The sequence shown here is derived from an EMBL/GenBank/DDBJ whole genome shotgun (WGS) entry which is preliminary data.</text>
</comment>
<accession>X0WIB4</accession>
<dbReference type="EMBL" id="BARS01030533">
    <property type="protein sequence ID" value="GAG22932.1"/>
    <property type="molecule type" value="Genomic_DNA"/>
</dbReference>
<reference evidence="1" key="1">
    <citation type="journal article" date="2014" name="Front. Microbiol.">
        <title>High frequency of phylogenetically diverse reductive dehalogenase-homologous genes in deep subseafloor sedimentary metagenomes.</title>
        <authorList>
            <person name="Kawai M."/>
            <person name="Futagami T."/>
            <person name="Toyoda A."/>
            <person name="Takaki Y."/>
            <person name="Nishi S."/>
            <person name="Hori S."/>
            <person name="Arai W."/>
            <person name="Tsubouchi T."/>
            <person name="Morono Y."/>
            <person name="Uchiyama I."/>
            <person name="Ito T."/>
            <person name="Fujiyama A."/>
            <person name="Inagaki F."/>
            <person name="Takami H."/>
        </authorList>
    </citation>
    <scope>NUCLEOTIDE SEQUENCE</scope>
    <source>
        <strain evidence="1">Expedition CK06-06</strain>
    </source>
</reference>
<organism evidence="1">
    <name type="scientific">marine sediment metagenome</name>
    <dbReference type="NCBI Taxonomy" id="412755"/>
    <lineage>
        <taxon>unclassified sequences</taxon>
        <taxon>metagenomes</taxon>
        <taxon>ecological metagenomes</taxon>
    </lineage>
</organism>
<sequence length="262" mass="28470">DHTGLVPLVISDRRAGGNRAPLVLVNSHLIGHIEPAGLRWEAILDLDVYARATDTFELQLPESVDVAEVEAPQLGGWTIRELPDGTAAVTLTFRKPLLGRRAVRLLGLAPVPLDSQWNVPTVKVLEAASHVGQVSVYSVPSLRVEVGRLAGIRPERLSLTPARTPAAKANTPLAFAFWDENFKLPLRVIPRRRTVQASVATLVEASRAGLMLRSSATVEPRYAPIFDVQMQLPRDWEVTSVLAANKPVEWESAPLAATDAAV</sequence>
<protein>
    <submittedName>
        <fullName evidence="1">Uncharacterized protein</fullName>
    </submittedName>
</protein>
<dbReference type="AlphaFoldDB" id="X0WIB4"/>
<evidence type="ECO:0000313" key="1">
    <source>
        <dbReference type="EMBL" id="GAG22932.1"/>
    </source>
</evidence>
<name>X0WIB4_9ZZZZ</name>
<feature type="non-terminal residue" evidence="1">
    <location>
        <position position="262"/>
    </location>
</feature>
<gene>
    <name evidence="1" type="ORF">S01H1_47621</name>
</gene>
<proteinExistence type="predicted"/>